<proteinExistence type="predicted"/>
<evidence type="ECO:0000313" key="1">
    <source>
        <dbReference type="EMBL" id="VDN43025.1"/>
    </source>
</evidence>
<name>A0A3P7NJU5_DIBLA</name>
<keyword evidence="2" id="KW-1185">Reference proteome</keyword>
<sequence length="165" mass="16908">MEERFENLAGGFWILARPGVVAGRKFDGFGAMARIRLPDTGIEVVVVEGTTVVRVTGLLLRLAEADGDINEVAGAVEIADLGSCTIPAAALEGVGFVAKSADALLSVVEPPVLNGWPIAVGGMDVPVGTFDIIPDGATESIIGPPVNGPQLASALKISCVETLMV</sequence>
<gene>
    <name evidence="1" type="ORF">DILT_LOCUS18969</name>
</gene>
<organism evidence="1 2">
    <name type="scientific">Dibothriocephalus latus</name>
    <name type="common">Fish tapeworm</name>
    <name type="synonym">Diphyllobothrium latum</name>
    <dbReference type="NCBI Taxonomy" id="60516"/>
    <lineage>
        <taxon>Eukaryota</taxon>
        <taxon>Metazoa</taxon>
        <taxon>Spiralia</taxon>
        <taxon>Lophotrochozoa</taxon>
        <taxon>Platyhelminthes</taxon>
        <taxon>Cestoda</taxon>
        <taxon>Eucestoda</taxon>
        <taxon>Diphyllobothriidea</taxon>
        <taxon>Diphyllobothriidae</taxon>
        <taxon>Dibothriocephalus</taxon>
    </lineage>
</organism>
<dbReference type="AlphaFoldDB" id="A0A3P7NJU5"/>
<dbReference type="Proteomes" id="UP000281553">
    <property type="component" value="Unassembled WGS sequence"/>
</dbReference>
<accession>A0A3P7NJU5</accession>
<protein>
    <submittedName>
        <fullName evidence="1">Uncharacterized protein</fullName>
    </submittedName>
</protein>
<dbReference type="EMBL" id="UYRU01106455">
    <property type="protein sequence ID" value="VDN43025.1"/>
    <property type="molecule type" value="Genomic_DNA"/>
</dbReference>
<reference evidence="1 2" key="1">
    <citation type="submission" date="2018-11" db="EMBL/GenBank/DDBJ databases">
        <authorList>
            <consortium name="Pathogen Informatics"/>
        </authorList>
    </citation>
    <scope>NUCLEOTIDE SEQUENCE [LARGE SCALE GENOMIC DNA]</scope>
</reference>
<evidence type="ECO:0000313" key="2">
    <source>
        <dbReference type="Proteomes" id="UP000281553"/>
    </source>
</evidence>